<accession>A0A8J1XG03</accession>
<dbReference type="EMBL" id="CAIIXF020000005">
    <property type="protein sequence ID" value="CAH1784525.1"/>
    <property type="molecule type" value="Genomic_DNA"/>
</dbReference>
<dbReference type="InterPro" id="IPR038926">
    <property type="entry name" value="CEP55"/>
</dbReference>
<gene>
    <name evidence="3" type="ORF">OFUS_LOCUS10703</name>
</gene>
<dbReference type="GO" id="GO:0000281">
    <property type="term" value="P:mitotic cytokinesis"/>
    <property type="evidence" value="ECO:0007669"/>
    <property type="project" value="InterPro"/>
</dbReference>
<feature type="region of interest" description="Disordered" evidence="2">
    <location>
        <begin position="551"/>
        <end position="574"/>
    </location>
</feature>
<comment type="caution">
    <text evidence="3">The sequence shown here is derived from an EMBL/GenBank/DDBJ whole genome shotgun (WGS) entry which is preliminary data.</text>
</comment>
<feature type="coiled-coil region" evidence="1">
    <location>
        <begin position="140"/>
        <end position="167"/>
    </location>
</feature>
<dbReference type="AlphaFoldDB" id="A0A8J1XG03"/>
<evidence type="ECO:0000313" key="4">
    <source>
        <dbReference type="Proteomes" id="UP000749559"/>
    </source>
</evidence>
<organism evidence="3 4">
    <name type="scientific">Owenia fusiformis</name>
    <name type="common">Polychaete worm</name>
    <dbReference type="NCBI Taxonomy" id="6347"/>
    <lineage>
        <taxon>Eukaryota</taxon>
        <taxon>Metazoa</taxon>
        <taxon>Spiralia</taxon>
        <taxon>Lophotrochozoa</taxon>
        <taxon>Annelida</taxon>
        <taxon>Polychaeta</taxon>
        <taxon>Sedentaria</taxon>
        <taxon>Canalipalpata</taxon>
        <taxon>Sabellida</taxon>
        <taxon>Oweniida</taxon>
        <taxon>Oweniidae</taxon>
        <taxon>Owenia</taxon>
    </lineage>
</organism>
<evidence type="ECO:0000256" key="1">
    <source>
        <dbReference type="SAM" id="Coils"/>
    </source>
</evidence>
<dbReference type="PANTHER" id="PTHR31838">
    <property type="entry name" value="CENTROSOMAL PROTEIN OF 55 KDA"/>
    <property type="match status" value="1"/>
</dbReference>
<name>A0A8J1XG03_OWEFU</name>
<reference evidence="3" key="1">
    <citation type="submission" date="2022-03" db="EMBL/GenBank/DDBJ databases">
        <authorList>
            <person name="Martin C."/>
        </authorList>
    </citation>
    <scope>NUCLEOTIDE SEQUENCE</scope>
</reference>
<feature type="coiled-coil region" evidence="1">
    <location>
        <begin position="348"/>
        <end position="468"/>
    </location>
</feature>
<dbReference type="Gene3D" id="1.20.5.990">
    <property type="entry name" value="Nemo cc2-lz domain - 1d5 darpin complex"/>
    <property type="match status" value="1"/>
</dbReference>
<proteinExistence type="predicted"/>
<protein>
    <submittedName>
        <fullName evidence="3">Uncharacterized protein</fullName>
    </submittedName>
</protein>
<dbReference type="GO" id="GO:0051896">
    <property type="term" value="P:regulation of phosphatidylinositol 3-kinase/protein kinase B signal transduction"/>
    <property type="evidence" value="ECO:0007669"/>
    <property type="project" value="InterPro"/>
</dbReference>
<dbReference type="OrthoDB" id="6066489at2759"/>
<dbReference type="Gene3D" id="1.20.5.1180">
    <property type="entry name" value="Geminin coiled-coil domain"/>
    <property type="match status" value="1"/>
</dbReference>
<feature type="coiled-coil region" evidence="1">
    <location>
        <begin position="278"/>
        <end position="308"/>
    </location>
</feature>
<feature type="compositionally biased region" description="Acidic residues" evidence="2">
    <location>
        <begin position="563"/>
        <end position="574"/>
    </location>
</feature>
<sequence length="666" mass="76993">MATRDDNSSVLDSASSSISYVYPPDIAYSHLIQENSQLKETNQDLRLKANALQEFANLYQTAQEELSSKDKLNTQLVKENEKLKEKLARKNDSAELSLIDDDIQNPVVLKDVRKENAELRQFVLEQGGNPFDTECYIQKIREQTRTIDRLEKTNRELKEEITSISSKITQPEDTIRLPQQSRQSQLQRKITELERRNAAKDTLCSSLTEETDRLKYQLKETSEKCETLIKKLDNKDSLQGLSGRRDYTAPPTKHQDIMAESNKLQKTRVEGKTETDDVTLLNAKIRDLEEDNRKMKEKLKEVVEMNTRWQHYNKQRDQFVTKLKDEKAILKSRIEEKEDPSRITWAEKEKMDMVLLESKKKIDDLEKELNKTQIDNFKLKESCFNQKSVIEALNERVNTLEEELEGKGLRGTNMQSIGKVEALEHQVELFRQDFESERRDRERAQATIETLREELAIANRLLADFQAGTMAQMNATRSVALRNLEDSYMDKQRGRQVQYALQEPSLLARGGQNMDYTRHADFTNEAPWMNNQAAYSPMNLQRNVTADRARNVTRGSNIKNEATDADDDEEGYDEVDSGVHDTHNGDFHLDSLPITGNDYIKSNNYTTKISQNNLNGYETKTRKSGNDYYSKDSIMDSDDMQCPKCHKSYRPHLAANLLKHIDLCCN</sequence>
<dbReference type="PANTHER" id="PTHR31838:SF1">
    <property type="entry name" value="CENTROSOMAL PROTEIN OF 55 KDA"/>
    <property type="match status" value="1"/>
</dbReference>
<evidence type="ECO:0000313" key="3">
    <source>
        <dbReference type="EMBL" id="CAH1784525.1"/>
    </source>
</evidence>
<evidence type="ECO:0000256" key="2">
    <source>
        <dbReference type="SAM" id="MobiDB-lite"/>
    </source>
</evidence>
<feature type="coiled-coil region" evidence="1">
    <location>
        <begin position="28"/>
        <end position="97"/>
    </location>
</feature>
<keyword evidence="1" id="KW-0175">Coiled coil</keyword>
<keyword evidence="4" id="KW-1185">Reference proteome</keyword>
<dbReference type="Proteomes" id="UP000749559">
    <property type="component" value="Unassembled WGS sequence"/>
</dbReference>